<feature type="domain" description="Lon proteolytic" evidence="3">
    <location>
        <begin position="298"/>
        <end position="391"/>
    </location>
</feature>
<reference evidence="5" key="1">
    <citation type="submission" date="2016-11" db="EMBL/GenBank/DDBJ databases">
        <title>Actinomyces gypaetusis sp. nov. isolated from Gypaetus barbatus in Qinghai Tibet Plateau China.</title>
        <authorList>
            <person name="Meng X."/>
        </authorList>
    </citation>
    <scope>NUCLEOTIDE SEQUENCE [LARGE SCALE GENOMIC DNA]</scope>
    <source>
        <strain evidence="5">DSM 15383</strain>
    </source>
</reference>
<protein>
    <recommendedName>
        <fullName evidence="3">Lon proteolytic domain-containing protein</fullName>
    </recommendedName>
</protein>
<accession>A0A1Q5PLX1</accession>
<feature type="region of interest" description="Disordered" evidence="1">
    <location>
        <begin position="131"/>
        <end position="174"/>
    </location>
</feature>
<evidence type="ECO:0000313" key="5">
    <source>
        <dbReference type="Proteomes" id="UP000186465"/>
    </source>
</evidence>
<dbReference type="GO" id="GO:0004176">
    <property type="term" value="F:ATP-dependent peptidase activity"/>
    <property type="evidence" value="ECO:0007669"/>
    <property type="project" value="InterPro"/>
</dbReference>
<dbReference type="STRING" id="156892.BM477_06255"/>
<feature type="compositionally biased region" description="Acidic residues" evidence="1">
    <location>
        <begin position="156"/>
        <end position="174"/>
    </location>
</feature>
<keyword evidence="5" id="KW-1185">Reference proteome</keyword>
<gene>
    <name evidence="4" type="ORF">BM477_06255</name>
</gene>
<dbReference type="Proteomes" id="UP000186465">
    <property type="component" value="Unassembled WGS sequence"/>
</dbReference>
<dbReference type="AlphaFoldDB" id="A0A1Q5PLX1"/>
<name>A0A1Q5PLX1_9ACTO</name>
<dbReference type="Pfam" id="PF05362">
    <property type="entry name" value="Lon_C"/>
    <property type="match status" value="1"/>
</dbReference>
<dbReference type="RefSeq" id="WP_075361833.1">
    <property type="nucleotide sequence ID" value="NZ_MPDM01000006.1"/>
</dbReference>
<evidence type="ECO:0000313" key="4">
    <source>
        <dbReference type="EMBL" id="OKL48065.1"/>
    </source>
</evidence>
<organism evidence="4 5">
    <name type="scientific">Boudabousia marimammalium</name>
    <dbReference type="NCBI Taxonomy" id="156892"/>
    <lineage>
        <taxon>Bacteria</taxon>
        <taxon>Bacillati</taxon>
        <taxon>Actinomycetota</taxon>
        <taxon>Actinomycetes</taxon>
        <taxon>Actinomycetales</taxon>
        <taxon>Actinomycetaceae</taxon>
        <taxon>Boudabousia</taxon>
    </lineage>
</organism>
<dbReference type="Gene3D" id="3.30.230.10">
    <property type="match status" value="1"/>
</dbReference>
<dbReference type="InterPro" id="IPR014721">
    <property type="entry name" value="Ribsml_uS5_D2-typ_fold_subgr"/>
</dbReference>
<dbReference type="InterPro" id="IPR020568">
    <property type="entry name" value="Ribosomal_Su5_D2-typ_SF"/>
</dbReference>
<dbReference type="SUPFAM" id="SSF54211">
    <property type="entry name" value="Ribosomal protein S5 domain 2-like"/>
    <property type="match status" value="1"/>
</dbReference>
<dbReference type="EMBL" id="MPDM01000006">
    <property type="protein sequence ID" value="OKL48065.1"/>
    <property type="molecule type" value="Genomic_DNA"/>
</dbReference>
<dbReference type="InterPro" id="IPR008269">
    <property type="entry name" value="Lon_proteolytic"/>
</dbReference>
<keyword evidence="2" id="KW-0812">Transmembrane</keyword>
<proteinExistence type="predicted"/>
<keyword evidence="2" id="KW-1133">Transmembrane helix</keyword>
<dbReference type="GO" id="GO:0006508">
    <property type="term" value="P:proteolysis"/>
    <property type="evidence" value="ECO:0007669"/>
    <property type="project" value="InterPro"/>
</dbReference>
<sequence>MDTVSEPAEEQPKAKMPTKKKLLIAFLVAVFGLIVLIPAPARVLNLCENQVLVYPGDAENMVNKIRFEEDKLKHTDGTPVQLAQLPTDSGKLLSVSVFTEGLDGDREISVSSCLRGMFSDGYELVDMPTPEFGTPEDAMPQMQAHTPDEGTAEATSSDEDEPAQAPQDIDDGGYEEGRNTAFALAFESMKIAHQVKIVVVDALEAKTLKAGDELIELRQGDNIINLDSAGKLIQFYENTPAGTEVTVIAKRGSDTITETIATIVGPPDLAGSALPVRFKIDYDFNKLVHYLPNSGIYGSSGSLAIALATMNALDGGSLMGKDSVAVTGDLRPDGVTYPVNGIYSKVYSALSGGADWFLMPEDNCVELKDRELPPEIKLVAVKDVNQAAEVMRAIKSGQTDQLDICPHK</sequence>
<dbReference type="OrthoDB" id="2356897at2"/>
<evidence type="ECO:0000259" key="3">
    <source>
        <dbReference type="Pfam" id="PF05362"/>
    </source>
</evidence>
<feature type="transmembrane region" description="Helical" evidence="2">
    <location>
        <begin position="22"/>
        <end position="41"/>
    </location>
</feature>
<keyword evidence="2" id="KW-0472">Membrane</keyword>
<comment type="caution">
    <text evidence="4">The sequence shown here is derived from an EMBL/GenBank/DDBJ whole genome shotgun (WGS) entry which is preliminary data.</text>
</comment>
<evidence type="ECO:0000256" key="1">
    <source>
        <dbReference type="SAM" id="MobiDB-lite"/>
    </source>
</evidence>
<evidence type="ECO:0000256" key="2">
    <source>
        <dbReference type="SAM" id="Phobius"/>
    </source>
</evidence>
<dbReference type="GO" id="GO:0004252">
    <property type="term" value="F:serine-type endopeptidase activity"/>
    <property type="evidence" value="ECO:0007669"/>
    <property type="project" value="InterPro"/>
</dbReference>